<evidence type="ECO:0000256" key="4">
    <source>
        <dbReference type="ARBA" id="ARBA00022989"/>
    </source>
</evidence>
<evidence type="ECO:0000256" key="2">
    <source>
        <dbReference type="ARBA" id="ARBA00022475"/>
    </source>
</evidence>
<evidence type="ECO:0000259" key="10">
    <source>
        <dbReference type="PROSITE" id="PS50262"/>
    </source>
</evidence>
<feature type="transmembrane region" description="Helical" evidence="9">
    <location>
        <begin position="460"/>
        <end position="480"/>
    </location>
</feature>
<feature type="transmembrane region" description="Helical" evidence="9">
    <location>
        <begin position="317"/>
        <end position="340"/>
    </location>
</feature>
<reference evidence="11 12" key="1">
    <citation type="journal article" date="2008" name="Nature">
        <title>The genome of the model beetle and pest Tribolium castaneum.</title>
        <authorList>
            <consortium name="Tribolium Genome Sequencing Consortium"/>
            <person name="Richards S."/>
            <person name="Gibbs R.A."/>
            <person name="Weinstock G.M."/>
            <person name="Brown S.J."/>
            <person name="Denell R."/>
            <person name="Beeman R.W."/>
            <person name="Gibbs R."/>
            <person name="Beeman R.W."/>
            <person name="Brown S.J."/>
            <person name="Bucher G."/>
            <person name="Friedrich M."/>
            <person name="Grimmelikhuijzen C.J."/>
            <person name="Klingler M."/>
            <person name="Lorenzen M."/>
            <person name="Richards S."/>
            <person name="Roth S."/>
            <person name="Schroder R."/>
            <person name="Tautz D."/>
            <person name="Zdobnov E.M."/>
            <person name="Muzny D."/>
            <person name="Gibbs R.A."/>
            <person name="Weinstock G.M."/>
            <person name="Attaway T."/>
            <person name="Bell S."/>
            <person name="Buhay C.J."/>
            <person name="Chandrabose M.N."/>
            <person name="Chavez D."/>
            <person name="Clerk-Blankenburg K.P."/>
            <person name="Cree A."/>
            <person name="Dao M."/>
            <person name="Davis C."/>
            <person name="Chacko J."/>
            <person name="Dinh H."/>
            <person name="Dugan-Rocha S."/>
            <person name="Fowler G."/>
            <person name="Garner T.T."/>
            <person name="Garnes J."/>
            <person name="Gnirke A."/>
            <person name="Hawes A."/>
            <person name="Hernandez J."/>
            <person name="Hines S."/>
            <person name="Holder M."/>
            <person name="Hume J."/>
            <person name="Jhangiani S.N."/>
            <person name="Joshi V."/>
            <person name="Khan Z.M."/>
            <person name="Jackson L."/>
            <person name="Kovar C."/>
            <person name="Kowis A."/>
            <person name="Lee S."/>
            <person name="Lewis L.R."/>
            <person name="Margolis J."/>
            <person name="Morgan M."/>
            <person name="Nazareth L.V."/>
            <person name="Nguyen N."/>
            <person name="Okwuonu G."/>
            <person name="Parker D."/>
            <person name="Richards S."/>
            <person name="Ruiz S.J."/>
            <person name="Santibanez J."/>
            <person name="Savard J."/>
            <person name="Scherer S.E."/>
            <person name="Schneider B."/>
            <person name="Sodergren E."/>
            <person name="Tautz D."/>
            <person name="Vattahil S."/>
            <person name="Villasana D."/>
            <person name="White C.S."/>
            <person name="Wright R."/>
            <person name="Park Y."/>
            <person name="Beeman R.W."/>
            <person name="Lord J."/>
            <person name="Oppert B."/>
            <person name="Lorenzen M."/>
            <person name="Brown S."/>
            <person name="Wang L."/>
            <person name="Savard J."/>
            <person name="Tautz D."/>
            <person name="Richards S."/>
            <person name="Weinstock G."/>
            <person name="Gibbs R.A."/>
            <person name="Liu Y."/>
            <person name="Worley K."/>
            <person name="Weinstock G."/>
            <person name="Elsik C.G."/>
            <person name="Reese J.T."/>
            <person name="Elhaik E."/>
            <person name="Landan G."/>
            <person name="Graur D."/>
            <person name="Arensburger P."/>
            <person name="Atkinson P."/>
            <person name="Beeman R.W."/>
            <person name="Beidler J."/>
            <person name="Brown S.J."/>
            <person name="Demuth J.P."/>
            <person name="Drury D.W."/>
            <person name="Du Y.Z."/>
            <person name="Fujiwara H."/>
            <person name="Lorenzen M."/>
            <person name="Maselli V."/>
            <person name="Osanai M."/>
            <person name="Park Y."/>
            <person name="Robertson H.M."/>
            <person name="Tu Z."/>
            <person name="Wang J.J."/>
            <person name="Wang S."/>
            <person name="Richards S."/>
            <person name="Song H."/>
            <person name="Zhang L."/>
            <person name="Sodergren E."/>
            <person name="Werner D."/>
            <person name="Stanke M."/>
            <person name="Morgenstern B."/>
            <person name="Solovyev V."/>
            <person name="Kosarev P."/>
            <person name="Brown G."/>
            <person name="Chen H.C."/>
            <person name="Ermolaeva O."/>
            <person name="Hlavina W."/>
            <person name="Kapustin Y."/>
            <person name="Kiryutin B."/>
            <person name="Kitts P."/>
            <person name="Maglott D."/>
            <person name="Pruitt K."/>
            <person name="Sapojnikov V."/>
            <person name="Souvorov A."/>
            <person name="Mackey A.J."/>
            <person name="Waterhouse R.M."/>
            <person name="Wyder S."/>
            <person name="Zdobnov E.M."/>
            <person name="Zdobnov E.M."/>
            <person name="Wyder S."/>
            <person name="Kriventseva E.V."/>
            <person name="Kadowaki T."/>
            <person name="Bork P."/>
            <person name="Aranda M."/>
            <person name="Bao R."/>
            <person name="Beermann A."/>
            <person name="Berns N."/>
            <person name="Bolognesi R."/>
            <person name="Bonneton F."/>
            <person name="Bopp D."/>
            <person name="Brown S.J."/>
            <person name="Bucher G."/>
            <person name="Butts T."/>
            <person name="Chaumot A."/>
            <person name="Denell R.E."/>
            <person name="Ferrier D.E."/>
            <person name="Friedrich M."/>
            <person name="Gordon C.M."/>
            <person name="Jindra M."/>
            <person name="Klingler M."/>
            <person name="Lan Q."/>
            <person name="Lattorff H.M."/>
            <person name="Laudet V."/>
            <person name="von Levetsow C."/>
            <person name="Liu Z."/>
            <person name="Lutz R."/>
            <person name="Lynch J.A."/>
            <person name="da Fonseca R.N."/>
            <person name="Posnien N."/>
            <person name="Reuter R."/>
            <person name="Roth S."/>
            <person name="Savard J."/>
            <person name="Schinko J.B."/>
            <person name="Schmitt C."/>
            <person name="Schoppmeier M."/>
            <person name="Schroder R."/>
            <person name="Shippy T.D."/>
            <person name="Simonnet F."/>
            <person name="Marques-Souza H."/>
            <person name="Tautz D."/>
            <person name="Tomoyasu Y."/>
            <person name="Trauner J."/>
            <person name="Van der Zee M."/>
            <person name="Vervoort M."/>
            <person name="Wittkopp N."/>
            <person name="Wimmer E.A."/>
            <person name="Yang X."/>
            <person name="Jones A.K."/>
            <person name="Sattelle D.B."/>
            <person name="Ebert P.R."/>
            <person name="Nelson D."/>
            <person name="Scott J.G."/>
            <person name="Beeman R.W."/>
            <person name="Muthukrishnan S."/>
            <person name="Kramer K.J."/>
            <person name="Arakane Y."/>
            <person name="Beeman R.W."/>
            <person name="Zhu Q."/>
            <person name="Hogenkamp D."/>
            <person name="Dixit R."/>
            <person name="Oppert B."/>
            <person name="Jiang H."/>
            <person name="Zou Z."/>
            <person name="Marshall J."/>
            <person name="Elpidina E."/>
            <person name="Vinokurov K."/>
            <person name="Oppert C."/>
            <person name="Zou Z."/>
            <person name="Evans J."/>
            <person name="Lu Z."/>
            <person name="Zhao P."/>
            <person name="Sumathipala N."/>
            <person name="Altincicek B."/>
            <person name="Vilcinskas A."/>
            <person name="Williams M."/>
            <person name="Hultmark D."/>
            <person name="Hetru C."/>
            <person name="Jiang H."/>
            <person name="Grimmelikhuijzen C.J."/>
            <person name="Hauser F."/>
            <person name="Cazzamali G."/>
            <person name="Williamson M."/>
            <person name="Park Y."/>
            <person name="Li B."/>
            <person name="Tanaka Y."/>
            <person name="Predel R."/>
            <person name="Neupert S."/>
            <person name="Schachtner J."/>
            <person name="Verleyen P."/>
            <person name="Raible F."/>
            <person name="Bork P."/>
            <person name="Friedrich M."/>
            <person name="Walden K.K."/>
            <person name="Robertson H.M."/>
            <person name="Angeli S."/>
            <person name="Foret S."/>
            <person name="Bucher G."/>
            <person name="Schuetz S."/>
            <person name="Maleszka R."/>
            <person name="Wimmer E.A."/>
            <person name="Beeman R.W."/>
            <person name="Lorenzen M."/>
            <person name="Tomoyasu Y."/>
            <person name="Miller S.C."/>
            <person name="Grossmann D."/>
            <person name="Bucher G."/>
        </authorList>
    </citation>
    <scope>NUCLEOTIDE SEQUENCE [LARGE SCALE GENOMIC DNA]</scope>
    <source>
        <strain evidence="11 12">Georgia GA2</strain>
    </source>
</reference>
<keyword evidence="3 9" id="KW-0812">Transmembrane</keyword>
<feature type="transmembrane region" description="Helical" evidence="9">
    <location>
        <begin position="238"/>
        <end position="261"/>
    </location>
</feature>
<feature type="transmembrane region" description="Helical" evidence="9">
    <location>
        <begin position="111"/>
        <end position="130"/>
    </location>
</feature>
<keyword evidence="6 9" id="KW-0472">Membrane</keyword>
<dbReference type="GO" id="GO:0042277">
    <property type="term" value="F:peptide binding"/>
    <property type="evidence" value="ECO:0000318"/>
    <property type="project" value="GO_Central"/>
</dbReference>
<keyword evidence="12" id="KW-1185">Reference proteome</keyword>
<name>A0A139WIU4_TRICA</name>
<evidence type="ECO:0000313" key="12">
    <source>
        <dbReference type="Proteomes" id="UP000007266"/>
    </source>
</evidence>
<dbReference type="Proteomes" id="UP000007266">
    <property type="component" value="Linkage group 5"/>
</dbReference>
<evidence type="ECO:0000256" key="1">
    <source>
        <dbReference type="ARBA" id="ARBA00004651"/>
    </source>
</evidence>
<protein>
    <recommendedName>
        <fullName evidence="10">G-protein coupled receptors family 1 profile domain-containing protein</fullName>
    </recommendedName>
</protein>
<dbReference type="InParanoid" id="A0A139WIU4"/>
<feature type="transmembrane region" description="Helical" evidence="9">
    <location>
        <begin position="26"/>
        <end position="50"/>
    </location>
</feature>
<feature type="transmembrane region" description="Helical" evidence="9">
    <location>
        <begin position="492"/>
        <end position="514"/>
    </location>
</feature>
<evidence type="ECO:0000256" key="8">
    <source>
        <dbReference type="ARBA" id="ARBA00023224"/>
    </source>
</evidence>
<feature type="transmembrane region" description="Helical" evidence="9">
    <location>
        <begin position="161"/>
        <end position="183"/>
    </location>
</feature>
<dbReference type="GO" id="GO:0005886">
    <property type="term" value="C:plasma membrane"/>
    <property type="evidence" value="ECO:0000318"/>
    <property type="project" value="GO_Central"/>
</dbReference>
<feature type="transmembrane region" description="Helical" evidence="9">
    <location>
        <begin position="346"/>
        <end position="373"/>
    </location>
</feature>
<dbReference type="InterPro" id="IPR017452">
    <property type="entry name" value="GPCR_Rhodpsn_7TM"/>
</dbReference>
<evidence type="ECO:0000256" key="9">
    <source>
        <dbReference type="SAM" id="Phobius"/>
    </source>
</evidence>
<organism evidence="11 12">
    <name type="scientific">Tribolium castaneum</name>
    <name type="common">Red flour beetle</name>
    <dbReference type="NCBI Taxonomy" id="7070"/>
    <lineage>
        <taxon>Eukaryota</taxon>
        <taxon>Metazoa</taxon>
        <taxon>Ecdysozoa</taxon>
        <taxon>Arthropoda</taxon>
        <taxon>Hexapoda</taxon>
        <taxon>Insecta</taxon>
        <taxon>Pterygota</taxon>
        <taxon>Neoptera</taxon>
        <taxon>Endopterygota</taxon>
        <taxon>Coleoptera</taxon>
        <taxon>Polyphaga</taxon>
        <taxon>Cucujiformia</taxon>
        <taxon>Tenebrionidae</taxon>
        <taxon>Tenebrionidae incertae sedis</taxon>
        <taxon>Tribolium</taxon>
    </lineage>
</organism>
<keyword evidence="2" id="KW-1003">Cell membrane</keyword>
<comment type="subcellular location">
    <subcellularLocation>
        <location evidence="1">Cell membrane</location>
        <topology evidence="1">Multi-pass membrane protein</topology>
    </subcellularLocation>
</comment>
<feature type="transmembrane region" description="Helical" evidence="9">
    <location>
        <begin position="419"/>
        <end position="448"/>
    </location>
</feature>
<keyword evidence="4 9" id="KW-1133">Transmembrane helix</keyword>
<evidence type="ECO:0000256" key="5">
    <source>
        <dbReference type="ARBA" id="ARBA00023040"/>
    </source>
</evidence>
<reference evidence="11 12" key="2">
    <citation type="journal article" date="2010" name="Nucleic Acids Res.">
        <title>BeetleBase in 2010: revisions to provide comprehensive genomic information for Tribolium castaneum.</title>
        <authorList>
            <person name="Kim H.S."/>
            <person name="Murphy T."/>
            <person name="Xia J."/>
            <person name="Caragea D."/>
            <person name="Park Y."/>
            <person name="Beeman R.W."/>
            <person name="Lorenzen M.D."/>
            <person name="Butcher S."/>
            <person name="Manak J.R."/>
            <person name="Brown S.J."/>
        </authorList>
    </citation>
    <scope>GENOME REANNOTATION</scope>
    <source>
        <strain evidence="11 12">Georgia GA2</strain>
    </source>
</reference>
<accession>A0A139WIU4</accession>
<evidence type="ECO:0000256" key="7">
    <source>
        <dbReference type="ARBA" id="ARBA00023170"/>
    </source>
</evidence>
<evidence type="ECO:0000256" key="6">
    <source>
        <dbReference type="ARBA" id="ARBA00023136"/>
    </source>
</evidence>
<proteinExistence type="predicted"/>
<feature type="transmembrane region" description="Helical" evidence="9">
    <location>
        <begin position="394"/>
        <end position="413"/>
    </location>
</feature>
<sequence>MDMPNITTGNFSDDVYQRNITSYERILLELFTIIALMSLTANSFLIFVIVKYEKLREDTTNQIFLHLNILQAVLLFSTPLTVRIANEFFWSTAVHLRVFCVLYQVETNVMFAIVGVLFLIVCDSFLKIYYEDKYAKFRRIFTMTKLNEIPYETFRRIYFELLVVVSLISLAANFLLIFVMVKYKKLRQDTTNKLFLHFNVFQVVLLIGTNVGHKLLFDYEFSETTKTFNRVLCIFYQLDVGLLFGMFAILCLLPTVLYTSLSSKHKMNNSSQISYETYVKILSYSFIVTTPFALAASIILIFVILRNKKLRGDTTNVIFLFYNVFQIVMLLATAVAPRILGLYLDGYISLCIVAEVDFSAVIAIMAVSVLLICDSLSKIYHNNTYKSCNWVSKIFIVVIFIVTAGILFFTIPLCNSNQYLLMFNLFILMGVAGIFTLIVVIMNIVHAIKKRRLTDYKSSNIGLVVANIFCLLVALTVGYYSPILFNGEIVTIIGGILLILVFSNPIINLLYVYFFDSDYNVALKQTFCCRKYETVNLDDHSVTYNNEANGVLISNHP</sequence>
<feature type="transmembrane region" description="Helical" evidence="9">
    <location>
        <begin position="195"/>
        <end position="217"/>
    </location>
</feature>
<dbReference type="Gene3D" id="1.20.1070.10">
    <property type="entry name" value="Rhodopsin 7-helix transmembrane proteins"/>
    <property type="match status" value="2"/>
</dbReference>
<dbReference type="PROSITE" id="PS50262">
    <property type="entry name" value="G_PROTEIN_RECEP_F1_2"/>
    <property type="match status" value="1"/>
</dbReference>
<dbReference type="GO" id="GO:0004930">
    <property type="term" value="F:G protein-coupled receptor activity"/>
    <property type="evidence" value="ECO:0000318"/>
    <property type="project" value="GO_Central"/>
</dbReference>
<feature type="transmembrane region" description="Helical" evidence="9">
    <location>
        <begin position="281"/>
        <end position="305"/>
    </location>
</feature>
<dbReference type="GO" id="GO:0043005">
    <property type="term" value="C:neuron projection"/>
    <property type="evidence" value="ECO:0000318"/>
    <property type="project" value="GO_Central"/>
</dbReference>
<dbReference type="AlphaFoldDB" id="A0A139WIU4"/>
<gene>
    <name evidence="11" type="primary">AUGUSTUS-3.0.2_34694</name>
    <name evidence="11" type="ORF">TcasGA2_TC034694</name>
</gene>
<evidence type="ECO:0000256" key="3">
    <source>
        <dbReference type="ARBA" id="ARBA00022692"/>
    </source>
</evidence>
<keyword evidence="8" id="KW-0807">Transducer</keyword>
<keyword evidence="5" id="KW-0297">G-protein coupled receptor</keyword>
<dbReference type="PANTHER" id="PTHR24229">
    <property type="entry name" value="NEUROPEPTIDES RECEPTOR"/>
    <property type="match status" value="1"/>
</dbReference>
<feature type="transmembrane region" description="Helical" evidence="9">
    <location>
        <begin position="62"/>
        <end position="81"/>
    </location>
</feature>
<feature type="domain" description="G-protein coupled receptors family 1 profile" evidence="10">
    <location>
        <begin position="41"/>
        <end position="340"/>
    </location>
</feature>
<evidence type="ECO:0000313" key="11">
    <source>
        <dbReference type="EMBL" id="KYB27697.1"/>
    </source>
</evidence>
<keyword evidence="7" id="KW-0675">Receptor</keyword>
<dbReference type="PANTHER" id="PTHR24229:SF40">
    <property type="entry name" value="ALLATOSTATIN C RECEPTOR 1-RELATED"/>
    <property type="match status" value="1"/>
</dbReference>
<dbReference type="EMBL" id="KQ971342">
    <property type="protein sequence ID" value="KYB27697.1"/>
    <property type="molecule type" value="Genomic_DNA"/>
</dbReference>